<keyword evidence="5 10" id="KW-0418">Kinase</keyword>
<dbReference type="PANTHER" id="PTHR44936:SF10">
    <property type="entry name" value="SENSOR PROTEIN RSTB"/>
    <property type="match status" value="1"/>
</dbReference>
<evidence type="ECO:0000256" key="4">
    <source>
        <dbReference type="ARBA" id="ARBA00022741"/>
    </source>
</evidence>
<dbReference type="AlphaFoldDB" id="A0A5C1E4K5"/>
<protein>
    <recommendedName>
        <fullName evidence="2">histidine kinase</fullName>
        <ecNumber evidence="2">2.7.13.3</ecNumber>
    </recommendedName>
</protein>
<evidence type="ECO:0000313" key="10">
    <source>
        <dbReference type="EMBL" id="QEL63790.1"/>
    </source>
</evidence>
<dbReference type="InterPro" id="IPR003594">
    <property type="entry name" value="HATPase_dom"/>
</dbReference>
<evidence type="ECO:0000313" key="11">
    <source>
        <dbReference type="Proteomes" id="UP000323671"/>
    </source>
</evidence>
<dbReference type="RefSeq" id="WP_149424645.1">
    <property type="nucleotide sequence ID" value="NZ_CP022579.1"/>
</dbReference>
<dbReference type="GO" id="GO:0000155">
    <property type="term" value="F:phosphorelay sensor kinase activity"/>
    <property type="evidence" value="ECO:0007669"/>
    <property type="project" value="TreeGrafter"/>
</dbReference>
<proteinExistence type="predicted"/>
<comment type="catalytic activity">
    <reaction evidence="1">
        <text>ATP + protein L-histidine = ADP + protein N-phospho-L-histidine.</text>
        <dbReference type="EC" id="2.7.13.3"/>
    </reaction>
</comment>
<evidence type="ECO:0000256" key="7">
    <source>
        <dbReference type="SAM" id="Coils"/>
    </source>
</evidence>
<dbReference type="CDD" id="cd00075">
    <property type="entry name" value="HATPase"/>
    <property type="match status" value="1"/>
</dbReference>
<keyword evidence="11" id="KW-1185">Reference proteome</keyword>
<feature type="domain" description="Histidine kinase" evidence="9">
    <location>
        <begin position="236"/>
        <end position="442"/>
    </location>
</feature>
<dbReference type="KEGG" id="otr:OTERR_03140"/>
<dbReference type="EMBL" id="CP022579">
    <property type="protein sequence ID" value="QEL63790.1"/>
    <property type="molecule type" value="Genomic_DNA"/>
</dbReference>
<dbReference type="PANTHER" id="PTHR44936">
    <property type="entry name" value="SENSOR PROTEIN CREC"/>
    <property type="match status" value="1"/>
</dbReference>
<keyword evidence="6" id="KW-0067">ATP-binding</keyword>
<feature type="transmembrane region" description="Helical" evidence="8">
    <location>
        <begin position="33"/>
        <end position="59"/>
    </location>
</feature>
<dbReference type="Proteomes" id="UP000323671">
    <property type="component" value="Chromosome"/>
</dbReference>
<gene>
    <name evidence="10" type="primary">regB</name>
    <name evidence="10" type="ORF">OTERR_03140</name>
</gene>
<dbReference type="InterPro" id="IPR004358">
    <property type="entry name" value="Sig_transdc_His_kin-like_C"/>
</dbReference>
<dbReference type="GO" id="GO:0005524">
    <property type="term" value="F:ATP binding"/>
    <property type="evidence" value="ECO:0007669"/>
    <property type="project" value="UniProtKB-KW"/>
</dbReference>
<dbReference type="InterPro" id="IPR036890">
    <property type="entry name" value="HATPase_C_sf"/>
</dbReference>
<reference evidence="10 11" key="1">
    <citation type="submission" date="2017-07" db="EMBL/GenBank/DDBJ databases">
        <title>Complete genome sequence of Oryzomicrobium terrae TPP412.</title>
        <authorList>
            <person name="Chiu L.-W."/>
            <person name="Lo K.-J."/>
            <person name="Tsai Y.-M."/>
            <person name="Lin S.-S."/>
            <person name="Kuo C.-H."/>
            <person name="Liu C.-T."/>
        </authorList>
    </citation>
    <scope>NUCLEOTIDE SEQUENCE [LARGE SCALE GENOMIC DNA]</scope>
    <source>
        <strain evidence="10 11">TPP412</strain>
    </source>
</reference>
<dbReference type="PRINTS" id="PR00344">
    <property type="entry name" value="BCTRLSENSOR"/>
</dbReference>
<keyword evidence="8" id="KW-1133">Transmembrane helix</keyword>
<organism evidence="10 11">
    <name type="scientific">Oryzomicrobium terrae</name>
    <dbReference type="NCBI Taxonomy" id="1735038"/>
    <lineage>
        <taxon>Bacteria</taxon>
        <taxon>Pseudomonadati</taxon>
        <taxon>Pseudomonadota</taxon>
        <taxon>Betaproteobacteria</taxon>
        <taxon>Rhodocyclales</taxon>
        <taxon>Rhodocyclaceae</taxon>
        <taxon>Oryzomicrobium</taxon>
    </lineage>
</organism>
<dbReference type="InterPro" id="IPR005467">
    <property type="entry name" value="His_kinase_dom"/>
</dbReference>
<feature type="transmembrane region" description="Helical" evidence="8">
    <location>
        <begin position="128"/>
        <end position="149"/>
    </location>
</feature>
<keyword evidence="8" id="KW-0472">Membrane</keyword>
<evidence type="ECO:0000256" key="6">
    <source>
        <dbReference type="ARBA" id="ARBA00022840"/>
    </source>
</evidence>
<dbReference type="InterPro" id="IPR050980">
    <property type="entry name" value="2C_sensor_his_kinase"/>
</dbReference>
<feature type="transmembrane region" description="Helical" evidence="8">
    <location>
        <begin position="178"/>
        <end position="200"/>
    </location>
</feature>
<keyword evidence="8" id="KW-0812">Transmembrane</keyword>
<keyword evidence="3" id="KW-0808">Transferase</keyword>
<evidence type="ECO:0000256" key="5">
    <source>
        <dbReference type="ARBA" id="ARBA00022777"/>
    </source>
</evidence>
<keyword evidence="7" id="KW-0175">Coiled coil</keyword>
<feature type="transmembrane region" description="Helical" evidence="8">
    <location>
        <begin position="93"/>
        <end position="116"/>
    </location>
</feature>
<dbReference type="SMART" id="SM00387">
    <property type="entry name" value="HATPase_c"/>
    <property type="match status" value="1"/>
</dbReference>
<dbReference type="Gene3D" id="1.10.287.130">
    <property type="match status" value="1"/>
</dbReference>
<evidence type="ECO:0000256" key="1">
    <source>
        <dbReference type="ARBA" id="ARBA00000085"/>
    </source>
</evidence>
<evidence type="ECO:0000256" key="8">
    <source>
        <dbReference type="SAM" id="Phobius"/>
    </source>
</evidence>
<sequence length="453" mass="47131">MPLAPPSTAPLGTPAALLHRLVALRRFEVASQLAVLLAATLGLGMALPLPAMLTAIGLLPLANLVLRRQLSAQAAGSANIGEGLVLGQLSVDVAILAVLLYCAGGSANPFVSMLLVPLTLVAATLSAPYVAAMAALTLGAYSLLMVAYLPLPAPRLDLSALDALFAPAGGSEHMHSGFGLHVVGMWFNFVASATVIGIFVTRLARALRERERALAEAREQVLRHEHLIGIATLAAGSAHKLGTPLSTLAVSLHELRRERPDDAELQEELGLLEGQVGRCKAILKEIAAAAEPARAPLPVRDWLAALADEWLVIRPRARLACDLANTAAATVLVAPERALEHALLNLLDNAADATPDGAEPPHLSCRLDAGQLRIVIADRGPGPGAAQRQGLGEPVTSSKRDGLGIGYFLANAAVERLGGQVSLTPRHDGPGTLTRIELPLARLSPATGSPTQP</sequence>
<dbReference type="GO" id="GO:0005886">
    <property type="term" value="C:plasma membrane"/>
    <property type="evidence" value="ECO:0007669"/>
    <property type="project" value="TreeGrafter"/>
</dbReference>
<dbReference type="PROSITE" id="PS50109">
    <property type="entry name" value="HIS_KIN"/>
    <property type="match status" value="1"/>
</dbReference>
<keyword evidence="4" id="KW-0547">Nucleotide-binding</keyword>
<evidence type="ECO:0000256" key="2">
    <source>
        <dbReference type="ARBA" id="ARBA00012438"/>
    </source>
</evidence>
<dbReference type="EC" id="2.7.13.3" evidence="2"/>
<evidence type="ECO:0000256" key="3">
    <source>
        <dbReference type="ARBA" id="ARBA00022679"/>
    </source>
</evidence>
<evidence type="ECO:0000259" key="9">
    <source>
        <dbReference type="PROSITE" id="PS50109"/>
    </source>
</evidence>
<dbReference type="Gene3D" id="3.30.565.10">
    <property type="entry name" value="Histidine kinase-like ATPase, C-terminal domain"/>
    <property type="match status" value="1"/>
</dbReference>
<accession>A0A5C1E4K5</accession>
<dbReference type="SUPFAM" id="SSF55874">
    <property type="entry name" value="ATPase domain of HSP90 chaperone/DNA topoisomerase II/histidine kinase"/>
    <property type="match status" value="1"/>
</dbReference>
<dbReference type="Pfam" id="PF02518">
    <property type="entry name" value="HATPase_c"/>
    <property type="match status" value="1"/>
</dbReference>
<feature type="coiled-coil region" evidence="7">
    <location>
        <begin position="200"/>
        <end position="227"/>
    </location>
</feature>
<name>A0A5C1E4K5_9RHOO</name>